<accession>A0A8S0WPW2</accession>
<name>A0A8S0WPW2_9FIRM</name>
<dbReference type="Proteomes" id="UP001071230">
    <property type="component" value="Unassembled WGS sequence"/>
</dbReference>
<reference evidence="1" key="2">
    <citation type="submission" date="2020-01" db="EMBL/GenBank/DDBJ databases">
        <authorList>
            <person name="Hornung B."/>
        </authorList>
    </citation>
    <scope>NUCLEOTIDE SEQUENCE</scope>
    <source>
        <strain evidence="1">PacBioINE</strain>
    </source>
</reference>
<proteinExistence type="predicted"/>
<organism evidence="1">
    <name type="scientific">Acididesulfobacillus acetoxydans</name>
    <dbReference type="NCBI Taxonomy" id="1561005"/>
    <lineage>
        <taxon>Bacteria</taxon>
        <taxon>Bacillati</taxon>
        <taxon>Bacillota</taxon>
        <taxon>Clostridia</taxon>
        <taxon>Eubacteriales</taxon>
        <taxon>Peptococcaceae</taxon>
        <taxon>Acididesulfobacillus</taxon>
    </lineage>
</organism>
<keyword evidence="3" id="KW-1185">Reference proteome</keyword>
<sequence length="48" mass="5186">MPTVTLSQQEVEVVKRALQHCLDTCQKGGAEAGCPDCQSLLEVLKKLS</sequence>
<gene>
    <name evidence="2" type="ORF">DEACI_2034</name>
    <name evidence="1" type="ORF">DEACI_2887</name>
</gene>
<dbReference type="Proteomes" id="UP000836597">
    <property type="component" value="Chromosome"/>
</dbReference>
<evidence type="ECO:0000313" key="3">
    <source>
        <dbReference type="Proteomes" id="UP001071230"/>
    </source>
</evidence>
<evidence type="ECO:0000313" key="1">
    <source>
        <dbReference type="EMBL" id="CAA7602214.1"/>
    </source>
</evidence>
<dbReference type="KEGG" id="aacx:DEACI_2887"/>
<reference evidence="2" key="1">
    <citation type="submission" date="2014-11" db="EMBL/GenBank/DDBJ databases">
        <authorList>
            <person name="Hornung B.V."/>
        </authorList>
    </citation>
    <scope>NUCLEOTIDE SEQUENCE</scope>
    <source>
        <strain evidence="2">INE</strain>
    </source>
</reference>
<evidence type="ECO:0000313" key="2">
    <source>
        <dbReference type="EMBL" id="CEJ07568.1"/>
    </source>
</evidence>
<dbReference type="EMBL" id="LR746496">
    <property type="protein sequence ID" value="CAA7602214.1"/>
    <property type="molecule type" value="Genomic_DNA"/>
</dbReference>
<dbReference type="EMBL" id="CDGJ01000058">
    <property type="protein sequence ID" value="CEJ07568.1"/>
    <property type="molecule type" value="Genomic_DNA"/>
</dbReference>
<dbReference type="AlphaFoldDB" id="A0A8S0WPW2"/>
<dbReference type="RefSeq" id="WP_240985620.1">
    <property type="nucleotide sequence ID" value="NZ_CDGJ01000058.1"/>
</dbReference>
<protein>
    <submittedName>
        <fullName evidence="1">Uncharacterized protein</fullName>
    </submittedName>
</protein>